<dbReference type="EMBL" id="JBHMDM010000004">
    <property type="protein sequence ID" value="MFB9377236.1"/>
    <property type="molecule type" value="Genomic_DNA"/>
</dbReference>
<sequence>MPTISPFAAAGALRPLYEAVDWGAHPLGPPDSWPTELVGALRTGFGTKFPYLVCWGQDLVMLYNEAYAGLIADKHPGALGCRVADVFPEEWDNLNPLFERTFRGESLWLEDMRLLLHRRGGVDEGFFTFSYSPLWSEDGQRILGVLDIAKETTRRQLDRRRLELLARLGDLVTDLDAGAALRQRAEAILASAPEDLPEVEVRLPTDPLPRRLPTPDRTPQARNVHLAEVRGKRYAWTAIPGGGGTSGQGSLTVRLSELLEVDEAYLDFIRLVATSIGDAASVVAAHDAERRRAENQARHAARLRALVDVAQTLPDVPDEEEVHAVVAEQARVLLQARHVAFEVVDPDDVAGPSRVLGDLGGHLADRTVLPMASALRGDAVFLPDVAGHGLAAVPLGTGAAASGAMILVWDDPCAFPPEDADLVRALAAAAGQALERLRARRREQRAAEAVRSLSETLQRSLLTAAPHPDHVQTAVRYLPAAQHAQVGGDWHDAFLSAAGTTCFVIGDVTGHDQEAAAAMGQVRNLLRGIGYSLEVSPATALSALDRAMRDLGVSGLATAVLATLDPLPNHGWRLRWSNAGHPPPLVVLPGGGAELLRTPPDLLLGLDADLPRADHVHLLPPGATVLLYTDGLVERRGDSIDNGLRWLVEACSGLGSAGPDEICDHVLAAVAAHTEDDVALLALRVRDPAEHRDEEAAEAAPVIPQPSRAGVLDRRQ</sequence>
<name>A0ABV5LT23_9ACTN</name>
<comment type="caution">
    <text evidence="4">The sequence shown here is derived from an EMBL/GenBank/DDBJ whole genome shotgun (WGS) entry which is preliminary data.</text>
</comment>
<dbReference type="SUPFAM" id="SSF81606">
    <property type="entry name" value="PP2C-like"/>
    <property type="match status" value="1"/>
</dbReference>
<dbReference type="InterPro" id="IPR001932">
    <property type="entry name" value="PPM-type_phosphatase-like_dom"/>
</dbReference>
<dbReference type="PANTHER" id="PTHR43156">
    <property type="entry name" value="STAGE II SPORULATION PROTEIN E-RELATED"/>
    <property type="match status" value="1"/>
</dbReference>
<dbReference type="Gene3D" id="3.60.40.10">
    <property type="entry name" value="PPM-type phosphatase domain"/>
    <property type="match status" value="1"/>
</dbReference>
<evidence type="ECO:0000256" key="1">
    <source>
        <dbReference type="ARBA" id="ARBA00022801"/>
    </source>
</evidence>
<proteinExistence type="predicted"/>
<dbReference type="Gene3D" id="3.30.450.40">
    <property type="match status" value="1"/>
</dbReference>
<evidence type="ECO:0000313" key="4">
    <source>
        <dbReference type="EMBL" id="MFB9377236.1"/>
    </source>
</evidence>
<dbReference type="SUPFAM" id="SSF55781">
    <property type="entry name" value="GAF domain-like"/>
    <property type="match status" value="1"/>
</dbReference>
<reference evidence="4 5" key="1">
    <citation type="submission" date="2024-09" db="EMBL/GenBank/DDBJ databases">
        <authorList>
            <person name="Sun Q."/>
            <person name="Mori K."/>
        </authorList>
    </citation>
    <scope>NUCLEOTIDE SEQUENCE [LARGE SCALE GENOMIC DNA]</scope>
    <source>
        <strain evidence="4 5">TISTR 1856</strain>
    </source>
</reference>
<keyword evidence="5" id="KW-1185">Reference proteome</keyword>
<dbReference type="InterPro" id="IPR052016">
    <property type="entry name" value="Bact_Sigma-Reg"/>
</dbReference>
<evidence type="ECO:0000256" key="2">
    <source>
        <dbReference type="SAM" id="MobiDB-lite"/>
    </source>
</evidence>
<dbReference type="Gene3D" id="3.30.450.20">
    <property type="entry name" value="PAS domain"/>
    <property type="match status" value="1"/>
</dbReference>
<evidence type="ECO:0000259" key="3">
    <source>
        <dbReference type="SMART" id="SM00331"/>
    </source>
</evidence>
<protein>
    <submittedName>
        <fullName evidence="4">PP2C family protein-serine/threonine phosphatase</fullName>
        <ecNumber evidence="4">3.1.3.16</ecNumber>
    </submittedName>
</protein>
<feature type="region of interest" description="Disordered" evidence="2">
    <location>
        <begin position="690"/>
        <end position="716"/>
    </location>
</feature>
<dbReference type="GO" id="GO:0004722">
    <property type="term" value="F:protein serine/threonine phosphatase activity"/>
    <property type="evidence" value="ECO:0007669"/>
    <property type="project" value="UniProtKB-EC"/>
</dbReference>
<organism evidence="4 5">
    <name type="scientific">Kineococcus gynurae</name>
    <dbReference type="NCBI Taxonomy" id="452979"/>
    <lineage>
        <taxon>Bacteria</taxon>
        <taxon>Bacillati</taxon>
        <taxon>Actinomycetota</taxon>
        <taxon>Actinomycetes</taxon>
        <taxon>Kineosporiales</taxon>
        <taxon>Kineosporiaceae</taxon>
        <taxon>Kineococcus</taxon>
    </lineage>
</organism>
<dbReference type="Pfam" id="PF07228">
    <property type="entry name" value="SpoIIE"/>
    <property type="match status" value="1"/>
</dbReference>
<dbReference type="PANTHER" id="PTHR43156:SF2">
    <property type="entry name" value="STAGE II SPORULATION PROTEIN E"/>
    <property type="match status" value="1"/>
</dbReference>
<dbReference type="RefSeq" id="WP_380134834.1">
    <property type="nucleotide sequence ID" value="NZ_JBHLUI010000003.1"/>
</dbReference>
<dbReference type="InterPro" id="IPR029016">
    <property type="entry name" value="GAF-like_dom_sf"/>
</dbReference>
<gene>
    <name evidence="4" type="ORF">ACFFVI_09660</name>
</gene>
<feature type="domain" description="PPM-type phosphatase" evidence="3">
    <location>
        <begin position="471"/>
        <end position="685"/>
    </location>
</feature>
<keyword evidence="1 4" id="KW-0378">Hydrolase</keyword>
<evidence type="ECO:0000313" key="5">
    <source>
        <dbReference type="Proteomes" id="UP001589748"/>
    </source>
</evidence>
<dbReference type="SMART" id="SM00331">
    <property type="entry name" value="PP2C_SIG"/>
    <property type="match status" value="1"/>
</dbReference>
<dbReference type="InterPro" id="IPR036457">
    <property type="entry name" value="PPM-type-like_dom_sf"/>
</dbReference>
<dbReference type="Proteomes" id="UP001589748">
    <property type="component" value="Unassembled WGS sequence"/>
</dbReference>
<dbReference type="EC" id="3.1.3.16" evidence="4"/>
<accession>A0ABV5LT23</accession>